<keyword evidence="3" id="KW-1185">Reference proteome</keyword>
<sequence length="151" mass="16200">MQEGAPKPRKQRAKSAAPVTTQQPLTDVQPAPSDSGGLSDSTGGPPPVPVTCSVATMTGQRPLSPGGWGEIVKEDEDSHPPAYGSPKMRRTQGRLRVPHLQDGECAARYSEGEVRETHLLEGEELLDLDQTPTLVPEVQIRGVIARLLHDP</sequence>
<dbReference type="AlphaFoldDB" id="A0AA88N0M1"/>
<comment type="caution">
    <text evidence="2">The sequence shown here is derived from an EMBL/GenBank/DDBJ whole genome shotgun (WGS) entry which is preliminary data.</text>
</comment>
<reference evidence="2" key="1">
    <citation type="submission" date="2023-07" db="EMBL/GenBank/DDBJ databases">
        <title>Chromosome-level Genome Assembly of Striped Snakehead (Channa striata).</title>
        <authorList>
            <person name="Liu H."/>
        </authorList>
    </citation>
    <scope>NUCLEOTIDE SEQUENCE</scope>
    <source>
        <strain evidence="2">Gz</strain>
        <tissue evidence="2">Muscle</tissue>
    </source>
</reference>
<accession>A0AA88N0M1</accession>
<evidence type="ECO:0000313" key="2">
    <source>
        <dbReference type="EMBL" id="KAK2846436.1"/>
    </source>
</evidence>
<feature type="compositionally biased region" description="Low complexity" evidence="1">
    <location>
        <begin position="32"/>
        <end position="43"/>
    </location>
</feature>
<proteinExistence type="predicted"/>
<dbReference type="EMBL" id="JAUPFM010000007">
    <property type="protein sequence ID" value="KAK2846436.1"/>
    <property type="molecule type" value="Genomic_DNA"/>
</dbReference>
<dbReference type="Proteomes" id="UP001187415">
    <property type="component" value="Unassembled WGS sequence"/>
</dbReference>
<evidence type="ECO:0000313" key="3">
    <source>
        <dbReference type="Proteomes" id="UP001187415"/>
    </source>
</evidence>
<feature type="compositionally biased region" description="Basic residues" evidence="1">
    <location>
        <begin position="87"/>
        <end position="97"/>
    </location>
</feature>
<name>A0AA88N0M1_CHASR</name>
<evidence type="ECO:0000256" key="1">
    <source>
        <dbReference type="SAM" id="MobiDB-lite"/>
    </source>
</evidence>
<protein>
    <submittedName>
        <fullName evidence="2">Uncharacterized protein</fullName>
    </submittedName>
</protein>
<feature type="region of interest" description="Disordered" evidence="1">
    <location>
        <begin position="1"/>
        <end position="100"/>
    </location>
</feature>
<organism evidence="2 3">
    <name type="scientific">Channa striata</name>
    <name type="common">Snakehead murrel</name>
    <name type="synonym">Ophicephalus striatus</name>
    <dbReference type="NCBI Taxonomy" id="64152"/>
    <lineage>
        <taxon>Eukaryota</taxon>
        <taxon>Metazoa</taxon>
        <taxon>Chordata</taxon>
        <taxon>Craniata</taxon>
        <taxon>Vertebrata</taxon>
        <taxon>Euteleostomi</taxon>
        <taxon>Actinopterygii</taxon>
        <taxon>Neopterygii</taxon>
        <taxon>Teleostei</taxon>
        <taxon>Neoteleostei</taxon>
        <taxon>Acanthomorphata</taxon>
        <taxon>Anabantaria</taxon>
        <taxon>Anabantiformes</taxon>
        <taxon>Channoidei</taxon>
        <taxon>Channidae</taxon>
        <taxon>Channa</taxon>
    </lineage>
</organism>
<gene>
    <name evidence="2" type="ORF">Q5P01_009435</name>
</gene>